<feature type="domain" description="N-acetyltransferase" evidence="1">
    <location>
        <begin position="116"/>
        <end position="286"/>
    </location>
</feature>
<dbReference type="InterPro" id="IPR016181">
    <property type="entry name" value="Acyl_CoA_acyltransferase"/>
</dbReference>
<dbReference type="PROSITE" id="PS51186">
    <property type="entry name" value="GNAT"/>
    <property type="match status" value="1"/>
</dbReference>
<evidence type="ECO:0000259" key="1">
    <source>
        <dbReference type="PROSITE" id="PS51186"/>
    </source>
</evidence>
<dbReference type="CDD" id="cd04301">
    <property type="entry name" value="NAT_SF"/>
    <property type="match status" value="1"/>
</dbReference>
<dbReference type="RefSeq" id="WP_055067034.1">
    <property type="nucleotide sequence ID" value="NZ_CP173697.1"/>
</dbReference>
<evidence type="ECO:0000313" key="3">
    <source>
        <dbReference type="Proteomes" id="UP000049979"/>
    </source>
</evidence>
<dbReference type="PANTHER" id="PTHR43792:SF1">
    <property type="entry name" value="N-ACETYLTRANSFERASE DOMAIN-CONTAINING PROTEIN"/>
    <property type="match status" value="1"/>
</dbReference>
<dbReference type="InterPro" id="IPR000182">
    <property type="entry name" value="GNAT_dom"/>
</dbReference>
<dbReference type="SUPFAM" id="SSF55729">
    <property type="entry name" value="Acyl-CoA N-acyltransferases (Nat)"/>
    <property type="match status" value="1"/>
</dbReference>
<sequence length="286" mass="32613">MKLKALVYQQKEWNPLQLSTGFPAFPVENITEEALAVWKLHAEEVLLITPTDAGIQAAVRAHMAVAAYADPAFPGQSYAGAWMVMEGFEEVDDEFLERIFQRCHGQPWEIARTKRCVIRELSLEDLPALEKLYQKEGVTWRLDADGERIPGFIEPLFAKEKEKKYQQAYITNMYGYYGYGMWLVFDKASGELIGRAGLEHREFPDAVELELGYLIDPDRQGQGLATEVCQAILAFAREELDFPRVNALTDQKNVASVALLQKLGFYYLEDTDVSGSRTQRYIYEFS</sequence>
<dbReference type="STRING" id="301302.ERS852420_01554"/>
<reference evidence="3" key="1">
    <citation type="submission" date="2015-05" db="EMBL/GenBank/DDBJ databases">
        <authorList>
            <consortium name="Pathogen Informatics"/>
        </authorList>
    </citation>
    <scope>NUCLEOTIDE SEQUENCE [LARGE SCALE GENOMIC DNA]</scope>
    <source>
        <strain evidence="3">M72</strain>
    </source>
</reference>
<protein>
    <submittedName>
        <fullName evidence="2">Guanosine monophosphate synthetase GuaA</fullName>
    </submittedName>
</protein>
<keyword evidence="3" id="KW-1185">Reference proteome</keyword>
<organism evidence="2 3">
    <name type="scientific">Roseburia faecis</name>
    <dbReference type="NCBI Taxonomy" id="301302"/>
    <lineage>
        <taxon>Bacteria</taxon>
        <taxon>Bacillati</taxon>
        <taxon>Bacillota</taxon>
        <taxon>Clostridia</taxon>
        <taxon>Lachnospirales</taxon>
        <taxon>Lachnospiraceae</taxon>
        <taxon>Roseburia</taxon>
    </lineage>
</organism>
<dbReference type="Proteomes" id="UP000049979">
    <property type="component" value="Unassembled WGS sequence"/>
</dbReference>
<dbReference type="GO" id="GO:0016747">
    <property type="term" value="F:acyltransferase activity, transferring groups other than amino-acyl groups"/>
    <property type="evidence" value="ECO:0007669"/>
    <property type="project" value="InterPro"/>
</dbReference>
<dbReference type="InterPro" id="IPR051531">
    <property type="entry name" value="N-acetyltransferase"/>
</dbReference>
<dbReference type="AlphaFoldDB" id="A0A0M6WE04"/>
<accession>A0A0M6WE04</accession>
<dbReference type="PANTHER" id="PTHR43792">
    <property type="entry name" value="GNAT FAMILY, PUTATIVE (AFU_ORTHOLOGUE AFUA_3G00765)-RELATED-RELATED"/>
    <property type="match status" value="1"/>
</dbReference>
<dbReference type="EMBL" id="CVRR01000005">
    <property type="protein sequence ID" value="CRL33689.1"/>
    <property type="molecule type" value="Genomic_DNA"/>
</dbReference>
<gene>
    <name evidence="2" type="ORF">M72_02791</name>
</gene>
<name>A0A0M6WE04_9FIRM</name>
<evidence type="ECO:0000313" key="2">
    <source>
        <dbReference type="EMBL" id="CRL33689.1"/>
    </source>
</evidence>
<dbReference type="Gene3D" id="3.40.630.30">
    <property type="match status" value="1"/>
</dbReference>
<dbReference type="OrthoDB" id="9798081at2"/>
<dbReference type="Pfam" id="PF13302">
    <property type="entry name" value="Acetyltransf_3"/>
    <property type="match status" value="1"/>
</dbReference>
<proteinExistence type="predicted"/>